<organism evidence="2 4">
    <name type="scientific">Patella caerulea</name>
    <name type="common">Rayed Mediterranean limpet</name>
    <dbReference type="NCBI Taxonomy" id="87958"/>
    <lineage>
        <taxon>Eukaryota</taxon>
        <taxon>Metazoa</taxon>
        <taxon>Spiralia</taxon>
        <taxon>Lophotrochozoa</taxon>
        <taxon>Mollusca</taxon>
        <taxon>Gastropoda</taxon>
        <taxon>Patellogastropoda</taxon>
        <taxon>Patelloidea</taxon>
        <taxon>Patellidae</taxon>
        <taxon>Patella</taxon>
    </lineage>
</organism>
<evidence type="ECO:0000313" key="3">
    <source>
        <dbReference type="EMBL" id="KAK6190108.1"/>
    </source>
</evidence>
<protein>
    <recommendedName>
        <fullName evidence="1">BTB domain-containing protein</fullName>
    </recommendedName>
</protein>
<evidence type="ECO:0000259" key="1">
    <source>
        <dbReference type="SMART" id="SM00225"/>
    </source>
</evidence>
<reference evidence="2 4" key="1">
    <citation type="submission" date="2024-01" db="EMBL/GenBank/DDBJ databases">
        <title>The genome of the rayed Mediterranean limpet Patella caerulea (Linnaeus, 1758).</title>
        <authorList>
            <person name="Anh-Thu Weber A."/>
            <person name="Halstead-Nussloch G."/>
        </authorList>
    </citation>
    <scope>NUCLEOTIDE SEQUENCE [LARGE SCALE GENOMIC DNA]</scope>
    <source>
        <strain evidence="2">AATW-2023a</strain>
        <tissue evidence="2">Whole specimen</tissue>
    </source>
</reference>
<keyword evidence="4" id="KW-1185">Reference proteome</keyword>
<evidence type="ECO:0000313" key="2">
    <source>
        <dbReference type="EMBL" id="KAK6184275.1"/>
    </source>
</evidence>
<dbReference type="EMBL" id="JAZGQO010000006">
    <property type="protein sequence ID" value="KAK6184275.1"/>
    <property type="molecule type" value="Genomic_DNA"/>
</dbReference>
<feature type="domain" description="BTB" evidence="1">
    <location>
        <begin position="21"/>
        <end position="119"/>
    </location>
</feature>
<dbReference type="PANTHER" id="PTHR14499">
    <property type="entry name" value="POTASSIUM CHANNEL TETRAMERIZATION DOMAIN-CONTAINING"/>
    <property type="match status" value="1"/>
</dbReference>
<dbReference type="InterPro" id="IPR000210">
    <property type="entry name" value="BTB/POZ_dom"/>
</dbReference>
<dbReference type="AlphaFoldDB" id="A0AAN8Q6S1"/>
<proteinExistence type="predicted"/>
<gene>
    <name evidence="3" type="ORF">SNE40_002043</name>
    <name evidence="2" type="ORF">SNE40_006775</name>
</gene>
<dbReference type="GO" id="GO:0051260">
    <property type="term" value="P:protein homooligomerization"/>
    <property type="evidence" value="ECO:0007669"/>
    <property type="project" value="InterPro"/>
</dbReference>
<dbReference type="SUPFAM" id="SSF54695">
    <property type="entry name" value="POZ domain"/>
    <property type="match status" value="1"/>
</dbReference>
<dbReference type="Pfam" id="PF02214">
    <property type="entry name" value="BTB_2"/>
    <property type="match status" value="1"/>
</dbReference>
<dbReference type="EMBL" id="JAZGQO010000002">
    <property type="protein sequence ID" value="KAK6190108.1"/>
    <property type="molecule type" value="Genomic_DNA"/>
</dbReference>
<sequence>MSDRTDRGVERRHKHPQKFPSVINLNVGGKVFATRLSTLTKYADSMLAVMFSGRHEVDKDAEGNYFIDRDGEFFGHILSFLRHEDLPPAEVAENVMKDAMFYGIHPLEDLLKSSPALFAEYVVRDNIRQKLSSYEDVKRKITALAKQQALDFSAISSVVKVVVSKNQPIPQDLQFSSKVHKQYFRRFKIYPSFESCFGKHYINIPADKVRGSPDDIMDLIASCLTNDLRKEGYRGHVKRESVYEEYNKIKTVSWTESEFHVCMCCHSFTFNWLETDIIGGKMKIGDVEK</sequence>
<dbReference type="InterPro" id="IPR011333">
    <property type="entry name" value="SKP1/BTB/POZ_sf"/>
</dbReference>
<dbReference type="FunFam" id="3.30.710.10:FF:000046">
    <property type="entry name" value="BTB/POZ domain-containing protein KCTD7 isoform X1"/>
    <property type="match status" value="1"/>
</dbReference>
<comment type="caution">
    <text evidence="2">The sequence shown here is derived from an EMBL/GenBank/DDBJ whole genome shotgun (WGS) entry which is preliminary data.</text>
</comment>
<dbReference type="PANTHER" id="PTHR14499:SF145">
    <property type="entry name" value="POTASSIUM CHANNEL REGULATORY PROTEIN-LIKE"/>
    <property type="match status" value="1"/>
</dbReference>
<name>A0AAN8Q6S1_PATCE</name>
<dbReference type="InterPro" id="IPR003131">
    <property type="entry name" value="T1-type_BTB"/>
</dbReference>
<dbReference type="Gene3D" id="3.30.710.10">
    <property type="entry name" value="Potassium Channel Kv1.1, Chain A"/>
    <property type="match status" value="1"/>
</dbReference>
<accession>A0AAN8Q6S1</accession>
<dbReference type="Proteomes" id="UP001347796">
    <property type="component" value="Unassembled WGS sequence"/>
</dbReference>
<dbReference type="SMART" id="SM00225">
    <property type="entry name" value="BTB"/>
    <property type="match status" value="1"/>
</dbReference>
<evidence type="ECO:0000313" key="4">
    <source>
        <dbReference type="Proteomes" id="UP001347796"/>
    </source>
</evidence>